<comment type="caution">
    <text evidence="2">The sequence shown here is derived from an EMBL/GenBank/DDBJ whole genome shotgun (WGS) entry which is preliminary data.</text>
</comment>
<dbReference type="AlphaFoldDB" id="A0A0N1H8S7"/>
<dbReference type="PANTHER" id="PTHR35394:SF5">
    <property type="entry name" value="DUF3176 DOMAIN-CONTAINING PROTEIN"/>
    <property type="match status" value="1"/>
</dbReference>
<feature type="transmembrane region" description="Helical" evidence="1">
    <location>
        <begin position="96"/>
        <end position="116"/>
    </location>
</feature>
<dbReference type="InterPro" id="IPR021514">
    <property type="entry name" value="DUF3176"/>
</dbReference>
<dbReference type="Pfam" id="PF11374">
    <property type="entry name" value="DUF3176"/>
    <property type="match status" value="1"/>
</dbReference>
<keyword evidence="1" id="KW-1133">Transmembrane helix</keyword>
<sequence length="630" mass="67963">MGRLGVSAYSKSASSSRNNLDAPLTSVPFDDFNGRFANTLTVSEPISRTQTPEPSPDITYSDRHGILRHALSKSGSASSKSRTPAWKLLRSWITEVIALFLAICALLSIVSVLRVYQGKPIDDLDLPSALTLNGLLALLGTILRAVLAVPLGSVLAQEAWLWLASNNKRQIPRSRLRDLVASDSASRGEWGSFLLLFRSWRRAVAFLGALVMVLCLAIDTFTQQLVASASTLVTNSASDWNPGNVPWNQHYASFQGNPAEAAFGPTLNIKAAAYAGFLADSVEDYQVACQTGNCTFPATPSVAVCGSCVPTTNSMGACNETSCSYKTSTGTVFEMGHFNSSGPGIGFSSQSIFNSSLGSAQNLTVADFETIGVPYQSLSSGLYGSNPTFSSQRCQIWMCVNVYETVVENGLQTQNTTATFSDVPNTVNRGFSGADNWTFVLPDQWSHEKYNVSALGWAALSEQLGTMFTGTVLLNLEGYSISSDAVEAIWNGTTDMQPWMDKVTRSLSNAMRLDSTADDPAFNGSAYQLSVVVRWGWLALPASLVLLSILLIVIIMTKTARSDIGSWKGSPLAMLLVEVDDDIRLQSMKIADEEGWESVGTGVESRLAEQRVALQRAGDGRYRLGSLRRS</sequence>
<dbReference type="GeneID" id="28739411"/>
<keyword evidence="1" id="KW-0812">Transmembrane</keyword>
<organism evidence="2 3">
    <name type="scientific">Cyphellophora attinorum</name>
    <dbReference type="NCBI Taxonomy" id="1664694"/>
    <lineage>
        <taxon>Eukaryota</taxon>
        <taxon>Fungi</taxon>
        <taxon>Dikarya</taxon>
        <taxon>Ascomycota</taxon>
        <taxon>Pezizomycotina</taxon>
        <taxon>Eurotiomycetes</taxon>
        <taxon>Chaetothyriomycetidae</taxon>
        <taxon>Chaetothyriales</taxon>
        <taxon>Cyphellophoraceae</taxon>
        <taxon>Cyphellophora</taxon>
    </lineage>
</organism>
<keyword evidence="1" id="KW-0472">Membrane</keyword>
<dbReference type="Proteomes" id="UP000038010">
    <property type="component" value="Unassembled WGS sequence"/>
</dbReference>
<dbReference type="PANTHER" id="PTHR35394">
    <property type="entry name" value="DUF3176 DOMAIN-CONTAINING PROTEIN"/>
    <property type="match status" value="1"/>
</dbReference>
<dbReference type="STRING" id="1664694.A0A0N1H8S7"/>
<reference evidence="2 3" key="1">
    <citation type="submission" date="2015-06" db="EMBL/GenBank/DDBJ databases">
        <title>Draft genome of the ant-associated black yeast Phialophora attae CBS 131958.</title>
        <authorList>
            <person name="Moreno L.F."/>
            <person name="Stielow B.J."/>
            <person name="de Hoog S."/>
            <person name="Vicente V.A."/>
            <person name="Weiss V.A."/>
            <person name="de Vries M."/>
            <person name="Cruz L.M."/>
            <person name="Souza E.M."/>
        </authorList>
    </citation>
    <scope>NUCLEOTIDE SEQUENCE [LARGE SCALE GENOMIC DNA]</scope>
    <source>
        <strain evidence="2 3">CBS 131958</strain>
    </source>
</reference>
<name>A0A0N1H8S7_9EURO</name>
<keyword evidence="3" id="KW-1185">Reference proteome</keyword>
<dbReference type="VEuPathDB" id="FungiDB:AB675_7182"/>
<feature type="transmembrane region" description="Helical" evidence="1">
    <location>
        <begin position="535"/>
        <end position="556"/>
    </location>
</feature>
<feature type="transmembrane region" description="Helical" evidence="1">
    <location>
        <begin position="136"/>
        <end position="163"/>
    </location>
</feature>
<proteinExistence type="predicted"/>
<dbReference type="RefSeq" id="XP_018003476.1">
    <property type="nucleotide sequence ID" value="XM_018147531.1"/>
</dbReference>
<evidence type="ECO:0000313" key="2">
    <source>
        <dbReference type="EMBL" id="KPI43513.1"/>
    </source>
</evidence>
<dbReference type="EMBL" id="LFJN01000005">
    <property type="protein sequence ID" value="KPI43513.1"/>
    <property type="molecule type" value="Genomic_DNA"/>
</dbReference>
<accession>A0A0N1H8S7</accession>
<protein>
    <submittedName>
        <fullName evidence="2">Uncharacterized protein</fullName>
    </submittedName>
</protein>
<evidence type="ECO:0000256" key="1">
    <source>
        <dbReference type="SAM" id="Phobius"/>
    </source>
</evidence>
<evidence type="ECO:0000313" key="3">
    <source>
        <dbReference type="Proteomes" id="UP000038010"/>
    </source>
</evidence>
<feature type="transmembrane region" description="Helical" evidence="1">
    <location>
        <begin position="203"/>
        <end position="221"/>
    </location>
</feature>
<gene>
    <name evidence="2" type="ORF">AB675_7182</name>
</gene>
<dbReference type="OrthoDB" id="5242705at2759"/>